<dbReference type="InterPro" id="IPR034032">
    <property type="entry name" value="Zn_MMP-like_bac"/>
</dbReference>
<proteinExistence type="predicted"/>
<dbReference type="InterPro" id="IPR024079">
    <property type="entry name" value="MetalloPept_cat_dom_sf"/>
</dbReference>
<dbReference type="Proteomes" id="UP000646484">
    <property type="component" value="Unassembled WGS sequence"/>
</dbReference>
<dbReference type="EMBL" id="JACOOH010000003">
    <property type="protein sequence ID" value="MBC5621226.1"/>
    <property type="molecule type" value="Genomic_DNA"/>
</dbReference>
<evidence type="ECO:0000259" key="4">
    <source>
        <dbReference type="Pfam" id="PF17162"/>
    </source>
</evidence>
<accession>A0ABR7CZY0</accession>
<dbReference type="Pfam" id="PF17162">
    <property type="entry name" value="DUF5118"/>
    <property type="match status" value="1"/>
</dbReference>
<dbReference type="InterPro" id="IPR033428">
    <property type="entry name" value="DUF5118"/>
</dbReference>
<dbReference type="SUPFAM" id="SSF55486">
    <property type="entry name" value="Metalloproteases ('zincins'), catalytic domain"/>
    <property type="match status" value="1"/>
</dbReference>
<dbReference type="Pfam" id="PF17148">
    <property type="entry name" value="DUF5117"/>
    <property type="match status" value="1"/>
</dbReference>
<evidence type="ECO:0000259" key="2">
    <source>
        <dbReference type="Pfam" id="PF16313"/>
    </source>
</evidence>
<dbReference type="Pfam" id="PF16313">
    <property type="entry name" value="DUF4953"/>
    <property type="match status" value="1"/>
</dbReference>
<sequence length="839" mass="95750">MKSMSISMRFLALLLCLVMVGQVSEGAERKKDKKKKGQPVAAVDSTKVKPKGIPAIKDFIKANAVKHAGMFNVYEQADRYFMEIPDELLGRDVFVFVSLIKGSAKAQRSNMDMMGYGGDALYSKVIRFEKGPKDRMYLHEPLFTTVMPDTANALYGAIEASNLMPIVNGLDIKAKSENSSLIDITDLYKSDHYYFSLKGAAEMLNLGAYQADQSYTTTISSYPNNIIFRSVRSYAPGKAPKVRPGMQAPKMDPTTWEMAASWYLLPEEPMRPRYFDNRVGYFAYPMMDYAKNPLKAEVIGMVSRWRLEPKPEDMKKYEAGELVEPAKPIVFYVDYNTPKYLQPYVIAAVNEWQPVFEKVGFKNAIVGKMMPRPEEDSTFSPEDARYSIISYKASPIPNAYGPHVADPRSGEIICSHVGLFHNVLSLAQTWYFAQTAGVNPLARKFPYDEELMGTLVQYIVVHEIGHTLGLRHNFAGSWVYSLDEIRDREFVKKHGHGSSVMDYMRFNYAAQPEDNIDPEDLIPRIGEYDEFAIDWGYRYFPRFKTVKEEEKYLKDWVTAQRKANPRLLFGTEIDREDPRLQAEDLSDNTIQANILGIKNLKYIMKHIEEWTAAADDEDYSVLKSQYKAVVRQYGMFMMHAVKYMGGRYQDAALRSEKLHTYTPVPKETQQEAMKFLKDYYFTNQAWLFDNHVGTVTSVGGDVYKERLLQFTIGSLLAQGPNFVKHEGLIGDKAYTLKNMADDLYDAVWNDLYASKSTLGTFERMKQTTYLTMIFQFLDKAPLEKHPEHIAIFVAQLDKISAQAKKKLASAGDDLTKNHLSGIVRMIDMWLKGEKDALLK</sequence>
<feature type="chain" id="PRO_5045635698" evidence="1">
    <location>
        <begin position="27"/>
        <end position="839"/>
    </location>
</feature>
<feature type="signal peptide" evidence="1">
    <location>
        <begin position="1"/>
        <end position="26"/>
    </location>
</feature>
<dbReference type="InterPro" id="IPR032534">
    <property type="entry name" value="EcxA_zinc-bd"/>
</dbReference>
<dbReference type="Gene3D" id="3.40.390.10">
    <property type="entry name" value="Collagenase (Catalytic Domain)"/>
    <property type="match status" value="1"/>
</dbReference>
<feature type="domain" description="EcxA zinc-binding" evidence="2">
    <location>
        <begin position="447"/>
        <end position="752"/>
    </location>
</feature>
<organism evidence="5 6">
    <name type="scientific">Butyricimonas hominis</name>
    <dbReference type="NCBI Taxonomy" id="2763032"/>
    <lineage>
        <taxon>Bacteria</taxon>
        <taxon>Pseudomonadati</taxon>
        <taxon>Bacteroidota</taxon>
        <taxon>Bacteroidia</taxon>
        <taxon>Bacteroidales</taxon>
        <taxon>Odoribacteraceae</taxon>
        <taxon>Butyricimonas</taxon>
    </lineage>
</organism>
<keyword evidence="6" id="KW-1185">Reference proteome</keyword>
<dbReference type="GO" id="GO:0008237">
    <property type="term" value="F:metallopeptidase activity"/>
    <property type="evidence" value="ECO:0007669"/>
    <property type="project" value="UniProtKB-KW"/>
</dbReference>
<dbReference type="InterPro" id="IPR033413">
    <property type="entry name" value="DUF5117"/>
</dbReference>
<name>A0ABR7CZY0_9BACT</name>
<keyword evidence="5" id="KW-0482">Metalloprotease</keyword>
<dbReference type="CDD" id="cd04276">
    <property type="entry name" value="ZnMc_MMP_like_2"/>
    <property type="match status" value="1"/>
</dbReference>
<comment type="caution">
    <text evidence="5">The sequence shown here is derived from an EMBL/GenBank/DDBJ whole genome shotgun (WGS) entry which is preliminary data.</text>
</comment>
<feature type="domain" description="DUF5117" evidence="3">
    <location>
        <begin position="118"/>
        <end position="310"/>
    </location>
</feature>
<dbReference type="PANTHER" id="PTHR38478">
    <property type="entry name" value="PEPTIDASE M1A AND M12B"/>
    <property type="match status" value="1"/>
</dbReference>
<feature type="domain" description="DUF5118" evidence="4">
    <location>
        <begin position="54"/>
        <end position="99"/>
    </location>
</feature>
<keyword evidence="1" id="KW-0732">Signal</keyword>
<gene>
    <name evidence="5" type="ORF">H8S64_08955</name>
</gene>
<evidence type="ECO:0000259" key="3">
    <source>
        <dbReference type="Pfam" id="PF17148"/>
    </source>
</evidence>
<reference evidence="5 6" key="1">
    <citation type="submission" date="2020-08" db="EMBL/GenBank/DDBJ databases">
        <title>Genome public.</title>
        <authorList>
            <person name="Liu C."/>
            <person name="Sun Q."/>
        </authorList>
    </citation>
    <scope>NUCLEOTIDE SEQUENCE [LARGE SCALE GENOMIC DNA]</scope>
    <source>
        <strain evidence="5 6">NSJ-56</strain>
    </source>
</reference>
<evidence type="ECO:0000313" key="6">
    <source>
        <dbReference type="Proteomes" id="UP000646484"/>
    </source>
</evidence>
<protein>
    <submittedName>
        <fullName evidence="5">Zinc-dependent metalloprotease</fullName>
    </submittedName>
</protein>
<keyword evidence="5" id="KW-0378">Hydrolase</keyword>
<evidence type="ECO:0000313" key="5">
    <source>
        <dbReference type="EMBL" id="MBC5621226.1"/>
    </source>
</evidence>
<keyword evidence="5" id="KW-0645">Protease</keyword>
<evidence type="ECO:0000256" key="1">
    <source>
        <dbReference type="SAM" id="SignalP"/>
    </source>
</evidence>
<dbReference type="RefSeq" id="WP_186975787.1">
    <property type="nucleotide sequence ID" value="NZ_JACOOH010000003.1"/>
</dbReference>
<dbReference type="PANTHER" id="PTHR38478:SF1">
    <property type="entry name" value="ZINC DEPENDENT METALLOPROTEASE DOMAIN LIPOPROTEIN"/>
    <property type="match status" value="1"/>
</dbReference>